<dbReference type="GO" id="GO:0006605">
    <property type="term" value="P:protein targeting"/>
    <property type="evidence" value="ECO:0007669"/>
    <property type="project" value="UniProtKB-UniRule"/>
</dbReference>
<keyword evidence="6 8" id="KW-0811">Translocation</keyword>
<evidence type="ECO:0000313" key="10">
    <source>
        <dbReference type="Proteomes" id="UP000503640"/>
    </source>
</evidence>
<dbReference type="GO" id="GO:0005886">
    <property type="term" value="C:plasma membrane"/>
    <property type="evidence" value="ECO:0007669"/>
    <property type="project" value="UniProtKB-UniRule"/>
</dbReference>
<evidence type="ECO:0000256" key="2">
    <source>
        <dbReference type="ARBA" id="ARBA00022448"/>
    </source>
</evidence>
<keyword evidence="7 8" id="KW-0472">Membrane</keyword>
<accession>A0A7I9VLI5</accession>
<sequence length="118" mass="12841">MVIFFVLAALAVGVFLEKILGLAFSYARWNDPALFGEDWTLTTVLGYGIAVAAAVVAWRATRVRTVSLEVASELKKVTWPTLRETRAATVAVVVATFVAAIVLGVFDYVWAKLSSLVY</sequence>
<evidence type="ECO:0000256" key="1">
    <source>
        <dbReference type="ARBA" id="ARBA00004370"/>
    </source>
</evidence>
<keyword evidence="8" id="KW-1003">Cell membrane</keyword>
<keyword evidence="5 8" id="KW-1133">Transmembrane helix</keyword>
<comment type="subunit">
    <text evidence="8">Component of the Sec protein translocase complex. Heterotrimer consisting of SecY, SecE and SecG subunits. The heterotrimers can form oligomers, although 1 heterotrimer is thought to be able to translocate proteins. Interacts with the ribosome. Interacts with SecDF, and other proteins may be involved. Interacts with SecA.</text>
</comment>
<evidence type="ECO:0000256" key="6">
    <source>
        <dbReference type="ARBA" id="ARBA00023010"/>
    </source>
</evidence>
<dbReference type="GO" id="GO:0009306">
    <property type="term" value="P:protein secretion"/>
    <property type="evidence" value="ECO:0007669"/>
    <property type="project" value="UniProtKB-UniRule"/>
</dbReference>
<organism evidence="9 10">
    <name type="scientific">Anaeromyxobacter diazotrophicus</name>
    <dbReference type="NCBI Taxonomy" id="2590199"/>
    <lineage>
        <taxon>Bacteria</taxon>
        <taxon>Pseudomonadati</taxon>
        <taxon>Myxococcota</taxon>
        <taxon>Myxococcia</taxon>
        <taxon>Myxococcales</taxon>
        <taxon>Cystobacterineae</taxon>
        <taxon>Anaeromyxobacteraceae</taxon>
        <taxon>Anaeromyxobacter</taxon>
    </lineage>
</organism>
<comment type="subcellular location">
    <subcellularLocation>
        <location evidence="1">Membrane</location>
    </subcellularLocation>
</comment>
<comment type="similarity">
    <text evidence="8">Belongs to the SecE/SEC61-gamma family.</text>
</comment>
<dbReference type="Proteomes" id="UP000503640">
    <property type="component" value="Unassembled WGS sequence"/>
</dbReference>
<evidence type="ECO:0000256" key="3">
    <source>
        <dbReference type="ARBA" id="ARBA00022692"/>
    </source>
</evidence>
<dbReference type="InterPro" id="IPR005807">
    <property type="entry name" value="SecE_bac"/>
</dbReference>
<proteinExistence type="inferred from homology"/>
<comment type="caution">
    <text evidence="8">Lacks conserved residue(s) required for the propagation of feature annotation.</text>
</comment>
<dbReference type="NCBIfam" id="TIGR00964">
    <property type="entry name" value="secE_bact"/>
    <property type="match status" value="1"/>
</dbReference>
<dbReference type="AlphaFoldDB" id="A0A7I9VLI5"/>
<evidence type="ECO:0000256" key="4">
    <source>
        <dbReference type="ARBA" id="ARBA00022927"/>
    </source>
</evidence>
<dbReference type="InterPro" id="IPR001901">
    <property type="entry name" value="Translocase_SecE/Sec61-g"/>
</dbReference>
<protein>
    <recommendedName>
        <fullName evidence="8">Protein translocase subunit SecE</fullName>
    </recommendedName>
</protein>
<dbReference type="GO" id="GO:0043952">
    <property type="term" value="P:protein transport by the Sec complex"/>
    <property type="evidence" value="ECO:0007669"/>
    <property type="project" value="UniProtKB-UniRule"/>
</dbReference>
<comment type="function">
    <text evidence="8">Essential subunit of the Sec protein translocation channel SecYEG. Clamps together the 2 halves of SecY. May contact the channel plug during translocation.</text>
</comment>
<comment type="caution">
    <text evidence="9">The sequence shown here is derived from an EMBL/GenBank/DDBJ whole genome shotgun (WGS) entry which is preliminary data.</text>
</comment>
<evidence type="ECO:0000256" key="5">
    <source>
        <dbReference type="ARBA" id="ARBA00022989"/>
    </source>
</evidence>
<dbReference type="EMBL" id="BJTG01000004">
    <property type="protein sequence ID" value="GEJ57272.1"/>
    <property type="molecule type" value="Genomic_DNA"/>
</dbReference>
<keyword evidence="4 8" id="KW-0653">Protein transport</keyword>
<evidence type="ECO:0000256" key="7">
    <source>
        <dbReference type="ARBA" id="ARBA00023136"/>
    </source>
</evidence>
<evidence type="ECO:0000313" key="9">
    <source>
        <dbReference type="EMBL" id="GEJ57272.1"/>
    </source>
</evidence>
<keyword evidence="10" id="KW-1185">Reference proteome</keyword>
<feature type="transmembrane region" description="Helical" evidence="8">
    <location>
        <begin position="39"/>
        <end position="58"/>
    </location>
</feature>
<dbReference type="GO" id="GO:0008320">
    <property type="term" value="F:protein transmembrane transporter activity"/>
    <property type="evidence" value="ECO:0007669"/>
    <property type="project" value="UniProtKB-UniRule"/>
</dbReference>
<dbReference type="Pfam" id="PF00584">
    <property type="entry name" value="SecE"/>
    <property type="match status" value="1"/>
</dbReference>
<keyword evidence="3 8" id="KW-0812">Transmembrane</keyword>
<dbReference type="Gene3D" id="1.20.5.1030">
    <property type="entry name" value="Preprotein translocase secy subunit"/>
    <property type="match status" value="1"/>
</dbReference>
<feature type="transmembrane region" description="Helical" evidence="8">
    <location>
        <begin position="90"/>
        <end position="111"/>
    </location>
</feature>
<dbReference type="InterPro" id="IPR038379">
    <property type="entry name" value="SecE_sf"/>
</dbReference>
<dbReference type="GO" id="GO:0065002">
    <property type="term" value="P:intracellular protein transmembrane transport"/>
    <property type="evidence" value="ECO:0007669"/>
    <property type="project" value="UniProtKB-UniRule"/>
</dbReference>
<keyword evidence="2 8" id="KW-0813">Transport</keyword>
<evidence type="ECO:0000256" key="8">
    <source>
        <dbReference type="HAMAP-Rule" id="MF_00422"/>
    </source>
</evidence>
<gene>
    <name evidence="8" type="primary">secE</name>
    <name evidence="9" type="ORF">AMYX_20130</name>
</gene>
<reference evidence="10" key="1">
    <citation type="journal article" date="2020" name="Appl. Environ. Microbiol.">
        <title>Diazotrophic Anaeromyxobacter Isolates from Soils.</title>
        <authorList>
            <person name="Masuda Y."/>
            <person name="Yamanaka H."/>
            <person name="Xu Z.X."/>
            <person name="Shiratori Y."/>
            <person name="Aono T."/>
            <person name="Amachi S."/>
            <person name="Senoo K."/>
            <person name="Itoh H."/>
        </authorList>
    </citation>
    <scope>NUCLEOTIDE SEQUENCE [LARGE SCALE GENOMIC DNA]</scope>
    <source>
        <strain evidence="10">R267</strain>
    </source>
</reference>
<name>A0A7I9VLI5_9BACT</name>
<dbReference type="HAMAP" id="MF_00422">
    <property type="entry name" value="SecE"/>
    <property type="match status" value="1"/>
</dbReference>